<reference evidence="1 2" key="1">
    <citation type="journal article" date="2012" name="J. Bacteriol.">
        <title>Complete genome sequence of phototrophic betaproteobacterium Rubrivivax gelatinosus IL144.</title>
        <authorList>
            <person name="Nagashima S."/>
            <person name="Kamimura A."/>
            <person name="Shimizu T."/>
            <person name="Nakamura-isaki S."/>
            <person name="Aono E."/>
            <person name="Sakamoto K."/>
            <person name="Ichikawa N."/>
            <person name="Nakazawa H."/>
            <person name="Sekine M."/>
            <person name="Yamazaki S."/>
            <person name="Fujita N."/>
            <person name="Shimada K."/>
            <person name="Hanada S."/>
            <person name="Nagashima K.V.P."/>
        </authorList>
    </citation>
    <scope>NUCLEOTIDE SEQUENCE [LARGE SCALE GENOMIC DNA]</scope>
    <source>
        <strain evidence="2">NBRC 100245 / IL144</strain>
    </source>
</reference>
<dbReference type="eggNOG" id="COG0374">
    <property type="taxonomic scope" value="Bacteria"/>
</dbReference>
<dbReference type="PATRIC" id="fig|983917.3.peg.3507"/>
<sequence length="350" mass="36688">MTVDLAGHVELRPGRRPAVVSTRAELAPRLLNGVAVQEAPRRAAALFTLCAPAHALAAHEAIGAAGAGEALAPATVSLFGSTVREHLLRLCHDWPRRHAPAAALDLAALAAAAPLWAPGDDAGRGALLAGWLRRWLDLPAGWFTQGVDADAVADWCRSAASPTALALRTMHARATTLATPAVAPLALAALPEIGRRLGDEAGWALRPRLDAGVPDTGPWSRAADGAAAPRHAWDRIASRLVDLVRLAADPARLAHGALSPAPGVGLAWAETARGLLVHRVRVERDAAGWRVADYRVLAPTEWNFHPEGVLARTLQALAPDDAGGAELLADAFDPCVPVRCRPMNEETADA</sequence>
<dbReference type="Gene3D" id="1.10.645.10">
    <property type="entry name" value="Cytochrome-c3 Hydrogenase, chain B"/>
    <property type="match status" value="1"/>
</dbReference>
<evidence type="ECO:0000313" key="1">
    <source>
        <dbReference type="EMBL" id="BAL96925.1"/>
    </source>
</evidence>
<protein>
    <submittedName>
        <fullName evidence="1">Putative hydrogenase expression/formation protein</fullName>
    </submittedName>
</protein>
<organism evidence="1 2">
    <name type="scientific">Rubrivivax gelatinosus (strain NBRC 100245 / IL144)</name>
    <dbReference type="NCBI Taxonomy" id="983917"/>
    <lineage>
        <taxon>Bacteria</taxon>
        <taxon>Pseudomonadati</taxon>
        <taxon>Pseudomonadota</taxon>
        <taxon>Betaproteobacteria</taxon>
        <taxon>Burkholderiales</taxon>
        <taxon>Sphaerotilaceae</taxon>
        <taxon>Rubrivivax</taxon>
    </lineage>
</organism>
<accession>I0HV88</accession>
<keyword evidence="2" id="KW-1185">Reference proteome</keyword>
<dbReference type="STRING" id="983917.RGE_35860"/>
<dbReference type="Proteomes" id="UP000007883">
    <property type="component" value="Chromosome"/>
</dbReference>
<dbReference type="SUPFAM" id="SSF56762">
    <property type="entry name" value="HydB/Nqo4-like"/>
    <property type="match status" value="1"/>
</dbReference>
<evidence type="ECO:0000313" key="2">
    <source>
        <dbReference type="Proteomes" id="UP000007883"/>
    </source>
</evidence>
<dbReference type="AlphaFoldDB" id="I0HV88"/>
<dbReference type="InterPro" id="IPR029014">
    <property type="entry name" value="NiFe-Hase_large"/>
</dbReference>
<gene>
    <name evidence="1" type="ordered locus">RGE_35860</name>
</gene>
<proteinExistence type="predicted"/>
<dbReference type="KEGG" id="rge:RGE_35860"/>
<dbReference type="EMBL" id="AP012320">
    <property type="protein sequence ID" value="BAL96925.1"/>
    <property type="molecule type" value="Genomic_DNA"/>
</dbReference>
<dbReference type="RefSeq" id="WP_014429782.1">
    <property type="nucleotide sequence ID" value="NC_017075.1"/>
</dbReference>
<dbReference type="HOGENOM" id="CLU_054514_0_0_4"/>
<name>I0HV88_RUBGI</name>